<dbReference type="GO" id="GO:0005634">
    <property type="term" value="C:nucleus"/>
    <property type="evidence" value="ECO:0007669"/>
    <property type="project" value="TreeGrafter"/>
</dbReference>
<evidence type="ECO:0000256" key="1">
    <source>
        <dbReference type="ARBA" id="ARBA00022691"/>
    </source>
</evidence>
<protein>
    <recommendedName>
        <fullName evidence="2">PRMT5 oligomerisation domain-containing protein</fullName>
    </recommendedName>
</protein>
<dbReference type="AlphaFoldDB" id="A0A507DPG6"/>
<evidence type="ECO:0000313" key="3">
    <source>
        <dbReference type="EMBL" id="TPX52778.1"/>
    </source>
</evidence>
<organism evidence="3 4">
    <name type="scientific">Synchytrium endobioticum</name>
    <dbReference type="NCBI Taxonomy" id="286115"/>
    <lineage>
        <taxon>Eukaryota</taxon>
        <taxon>Fungi</taxon>
        <taxon>Fungi incertae sedis</taxon>
        <taxon>Chytridiomycota</taxon>
        <taxon>Chytridiomycota incertae sedis</taxon>
        <taxon>Chytridiomycetes</taxon>
        <taxon>Synchytriales</taxon>
        <taxon>Synchytriaceae</taxon>
        <taxon>Synchytrium</taxon>
    </lineage>
</organism>
<evidence type="ECO:0000259" key="2">
    <source>
        <dbReference type="Pfam" id="PF17286"/>
    </source>
</evidence>
<dbReference type="Pfam" id="PF17286">
    <property type="entry name" value="PRMT5_C"/>
    <property type="match status" value="1"/>
</dbReference>
<dbReference type="PANTHER" id="PTHR10738:SF0">
    <property type="entry name" value="PROTEIN ARGININE N-METHYLTRANSFERASE 5"/>
    <property type="match status" value="1"/>
</dbReference>
<dbReference type="GO" id="GO:0006355">
    <property type="term" value="P:regulation of DNA-templated transcription"/>
    <property type="evidence" value="ECO:0007669"/>
    <property type="project" value="TreeGrafter"/>
</dbReference>
<feature type="domain" description="PRMT5 oligomerisation" evidence="2">
    <location>
        <begin position="48"/>
        <end position="129"/>
    </location>
</feature>
<keyword evidence="4" id="KW-1185">Reference proteome</keyword>
<name>A0A507DPG6_9FUNG</name>
<dbReference type="SUPFAM" id="SSF53335">
    <property type="entry name" value="S-adenosyl-L-methionine-dependent methyltransferases"/>
    <property type="match status" value="1"/>
</dbReference>
<dbReference type="GO" id="GO:0005829">
    <property type="term" value="C:cytosol"/>
    <property type="evidence" value="ECO:0007669"/>
    <property type="project" value="TreeGrafter"/>
</dbReference>
<sequence length="133" mass="15174">MKVVHPGVGRARVERLARRCEKPRKIGLRADRGRLYILIVQALILNQETATYSTGMLSWFRIFFPLKNPVLLTENSSVEVHMWRMSDTRKVWYEWTIVPNIVDASPGFAALTSTASAPLYIHNRGGRSYQTGL</sequence>
<reference evidence="3 4" key="1">
    <citation type="journal article" date="2019" name="Sci. Rep.">
        <title>Comparative genomics of chytrid fungi reveal insights into the obligate biotrophic and pathogenic lifestyle of Synchytrium endobioticum.</title>
        <authorList>
            <person name="van de Vossenberg B.T.L.H."/>
            <person name="Warris S."/>
            <person name="Nguyen H.D.T."/>
            <person name="van Gent-Pelzer M.P.E."/>
            <person name="Joly D.L."/>
            <person name="van de Geest H.C."/>
            <person name="Bonants P.J.M."/>
            <person name="Smith D.S."/>
            <person name="Levesque C.A."/>
            <person name="van der Lee T.A.J."/>
        </authorList>
    </citation>
    <scope>NUCLEOTIDE SEQUENCE [LARGE SCALE GENOMIC DNA]</scope>
    <source>
        <strain evidence="3 4">MB42</strain>
    </source>
</reference>
<dbReference type="Gene3D" id="2.70.160.11">
    <property type="entry name" value="Hnrnp arginine n-methyltransferase1"/>
    <property type="match status" value="1"/>
</dbReference>
<dbReference type="InterPro" id="IPR025799">
    <property type="entry name" value="Arg_MeTrfase"/>
</dbReference>
<dbReference type="InterPro" id="IPR029063">
    <property type="entry name" value="SAM-dependent_MTases_sf"/>
</dbReference>
<accession>A0A507DPG6</accession>
<comment type="caution">
    <text evidence="3">The sequence shown here is derived from an EMBL/GenBank/DDBJ whole genome shotgun (WGS) entry which is preliminary data.</text>
</comment>
<keyword evidence="1" id="KW-0949">S-adenosyl-L-methionine</keyword>
<dbReference type="STRING" id="286115.A0A507DPG6"/>
<dbReference type="GO" id="GO:0016274">
    <property type="term" value="F:protein-arginine N-methyltransferase activity"/>
    <property type="evidence" value="ECO:0007669"/>
    <property type="project" value="InterPro"/>
</dbReference>
<dbReference type="PANTHER" id="PTHR10738">
    <property type="entry name" value="PROTEIN ARGININE N-METHYLTRANSFERASE 5"/>
    <property type="match status" value="1"/>
</dbReference>
<dbReference type="InterPro" id="IPR035248">
    <property type="entry name" value="PRMT5_C"/>
</dbReference>
<dbReference type="Proteomes" id="UP000317494">
    <property type="component" value="Unassembled WGS sequence"/>
</dbReference>
<evidence type="ECO:0000313" key="4">
    <source>
        <dbReference type="Proteomes" id="UP000317494"/>
    </source>
</evidence>
<dbReference type="EMBL" id="QEAN01000028">
    <property type="protein sequence ID" value="TPX52778.1"/>
    <property type="molecule type" value="Genomic_DNA"/>
</dbReference>
<gene>
    <name evidence="3" type="ORF">SeMB42_g01165</name>
</gene>
<proteinExistence type="predicted"/>
<dbReference type="VEuPathDB" id="FungiDB:SeMB42_g01165"/>